<evidence type="ECO:0000313" key="3">
    <source>
        <dbReference type="Proteomes" id="UP000693942"/>
    </source>
</evidence>
<dbReference type="Proteomes" id="UP000693942">
    <property type="component" value="Unassembled WGS sequence"/>
</dbReference>
<accession>A0A8J5P1E0</accession>
<gene>
    <name evidence="2" type="ORF">Forpi1262_v017599</name>
</gene>
<sequence>MGRRAFTNPSKIESDSERARNRRRRRQERLQNLDRQERLAHPGTCVNNSAHDQVLPEDRSCGGLMHNSTAIPWSARQTAPSAPALDLNVREEAGFSPSVRVNERPPSHPTASNSTNGQALPSLTSQLTEMRHDAEQFAA</sequence>
<feature type="compositionally biased region" description="Polar residues" evidence="1">
    <location>
        <begin position="109"/>
        <end position="128"/>
    </location>
</feature>
<feature type="compositionally biased region" description="Basic and acidic residues" evidence="1">
    <location>
        <begin position="28"/>
        <end position="40"/>
    </location>
</feature>
<protein>
    <submittedName>
        <fullName evidence="2">Uncharacterized protein</fullName>
    </submittedName>
</protein>
<name>A0A8J5P1E0_FUSOX</name>
<reference evidence="2" key="1">
    <citation type="submission" date="2021-04" db="EMBL/GenBank/DDBJ databases">
        <title>First draft genome resource for Brassicaceae pathogens Fusarium oxysporum f. sp. raphani and Fusarium oxysporum f. sp. rapae.</title>
        <authorList>
            <person name="Asai S."/>
        </authorList>
    </citation>
    <scope>NUCLEOTIDE SEQUENCE</scope>
    <source>
        <strain evidence="2">Tf1262</strain>
    </source>
</reference>
<dbReference type="AlphaFoldDB" id="A0A8J5P1E0"/>
<proteinExistence type="predicted"/>
<feature type="region of interest" description="Disordered" evidence="1">
    <location>
        <begin position="1"/>
        <end position="51"/>
    </location>
</feature>
<evidence type="ECO:0000256" key="1">
    <source>
        <dbReference type="SAM" id="MobiDB-lite"/>
    </source>
</evidence>
<comment type="caution">
    <text evidence="2">The sequence shown here is derived from an EMBL/GenBank/DDBJ whole genome shotgun (WGS) entry which is preliminary data.</text>
</comment>
<feature type="region of interest" description="Disordered" evidence="1">
    <location>
        <begin position="95"/>
        <end position="139"/>
    </location>
</feature>
<organism evidence="2 3">
    <name type="scientific">Fusarium oxysporum f. sp. raphani</name>
    <dbReference type="NCBI Taxonomy" id="96318"/>
    <lineage>
        <taxon>Eukaryota</taxon>
        <taxon>Fungi</taxon>
        <taxon>Dikarya</taxon>
        <taxon>Ascomycota</taxon>
        <taxon>Pezizomycotina</taxon>
        <taxon>Sordariomycetes</taxon>
        <taxon>Hypocreomycetidae</taxon>
        <taxon>Hypocreales</taxon>
        <taxon>Nectriaceae</taxon>
        <taxon>Fusarium</taxon>
        <taxon>Fusarium oxysporum species complex</taxon>
    </lineage>
</organism>
<feature type="compositionally biased region" description="Basic and acidic residues" evidence="1">
    <location>
        <begin position="129"/>
        <end position="139"/>
    </location>
</feature>
<evidence type="ECO:0000313" key="2">
    <source>
        <dbReference type="EMBL" id="KAG7410355.1"/>
    </source>
</evidence>
<dbReference type="EMBL" id="JAELUR010000025">
    <property type="protein sequence ID" value="KAG7410355.1"/>
    <property type="molecule type" value="Genomic_DNA"/>
</dbReference>